<name>A0A9P8GRG3_AURME</name>
<reference evidence="1" key="1">
    <citation type="journal article" date="2021" name="J Fungi (Basel)">
        <title>Virulence traits and population genomics of the black yeast Aureobasidium melanogenum.</title>
        <authorList>
            <person name="Cernosa A."/>
            <person name="Sun X."/>
            <person name="Gostincar C."/>
            <person name="Fang C."/>
            <person name="Gunde-Cimerman N."/>
            <person name="Song Z."/>
        </authorList>
    </citation>
    <scope>NUCLEOTIDE SEQUENCE</scope>
    <source>
        <strain evidence="1">EXF-8016</strain>
    </source>
</reference>
<feature type="non-terminal residue" evidence="1">
    <location>
        <position position="87"/>
    </location>
</feature>
<evidence type="ECO:0000313" key="1">
    <source>
        <dbReference type="EMBL" id="KAH0237858.1"/>
    </source>
</evidence>
<reference evidence="1" key="2">
    <citation type="submission" date="2021-08" db="EMBL/GenBank/DDBJ databases">
        <authorList>
            <person name="Gostincar C."/>
            <person name="Sun X."/>
            <person name="Song Z."/>
            <person name="Gunde-Cimerman N."/>
        </authorList>
    </citation>
    <scope>NUCLEOTIDE SEQUENCE</scope>
    <source>
        <strain evidence="1">EXF-8016</strain>
    </source>
</reference>
<gene>
    <name evidence="1" type="ORF">KCV03_g297</name>
</gene>
<protein>
    <submittedName>
        <fullName evidence="1">Uncharacterized protein</fullName>
    </submittedName>
</protein>
<proteinExistence type="predicted"/>
<dbReference type="Proteomes" id="UP000767238">
    <property type="component" value="Unassembled WGS sequence"/>
</dbReference>
<organism evidence="1 2">
    <name type="scientific">Aureobasidium melanogenum</name>
    <name type="common">Aureobasidium pullulans var. melanogenum</name>
    <dbReference type="NCBI Taxonomy" id="46634"/>
    <lineage>
        <taxon>Eukaryota</taxon>
        <taxon>Fungi</taxon>
        <taxon>Dikarya</taxon>
        <taxon>Ascomycota</taxon>
        <taxon>Pezizomycotina</taxon>
        <taxon>Dothideomycetes</taxon>
        <taxon>Dothideomycetidae</taxon>
        <taxon>Dothideales</taxon>
        <taxon>Saccotheciaceae</taxon>
        <taxon>Aureobasidium</taxon>
    </lineage>
</organism>
<comment type="caution">
    <text evidence="1">The sequence shown here is derived from an EMBL/GenBank/DDBJ whole genome shotgun (WGS) entry which is preliminary data.</text>
</comment>
<dbReference type="AlphaFoldDB" id="A0A9P8GRG3"/>
<evidence type="ECO:0000313" key="2">
    <source>
        <dbReference type="Proteomes" id="UP000767238"/>
    </source>
</evidence>
<dbReference type="EMBL" id="JAHFYH010000001">
    <property type="protein sequence ID" value="KAH0237858.1"/>
    <property type="molecule type" value="Genomic_DNA"/>
</dbReference>
<accession>A0A9P8GRG3</accession>
<sequence>MPFSSKATTRAQKSCAPTSWEPERVVAPSIANMYVEEEEQEVVDAILGLLRGLSVTSGIDASDIRLRYTSRSLSGTGALRFDLLAAL</sequence>